<dbReference type="Gene3D" id="3.90.550.10">
    <property type="entry name" value="Spore Coat Polysaccharide Biosynthesis Protein SpsA, Chain A"/>
    <property type="match status" value="1"/>
</dbReference>
<dbReference type="OrthoDB" id="396512at2"/>
<feature type="domain" description="Glycosyltransferase 2-like" evidence="1">
    <location>
        <begin position="11"/>
        <end position="178"/>
    </location>
</feature>
<protein>
    <submittedName>
        <fullName evidence="2">Glycosyltransferase involved in cell wall bisynthesis</fullName>
    </submittedName>
</protein>
<dbReference type="GO" id="GO:0016758">
    <property type="term" value="F:hexosyltransferase activity"/>
    <property type="evidence" value="ECO:0007669"/>
    <property type="project" value="UniProtKB-ARBA"/>
</dbReference>
<proteinExistence type="predicted"/>
<dbReference type="SUPFAM" id="SSF53448">
    <property type="entry name" value="Nucleotide-diphospho-sugar transferases"/>
    <property type="match status" value="1"/>
</dbReference>
<dbReference type="Proteomes" id="UP000187261">
    <property type="component" value="Unassembled WGS sequence"/>
</dbReference>
<dbReference type="EMBL" id="FTPU01000012">
    <property type="protein sequence ID" value="SIT96680.1"/>
    <property type="molecule type" value="Genomic_DNA"/>
</dbReference>
<evidence type="ECO:0000259" key="1">
    <source>
        <dbReference type="Pfam" id="PF00535"/>
    </source>
</evidence>
<dbReference type="PANTHER" id="PTHR22916:SF3">
    <property type="entry name" value="UDP-GLCNAC:BETAGAL BETA-1,3-N-ACETYLGLUCOSAMINYLTRANSFERASE-LIKE PROTEIN 1"/>
    <property type="match status" value="1"/>
</dbReference>
<name>A0A1U7PXW0_9FLAO</name>
<organism evidence="2 3">
    <name type="scientific">Epilithonimonas bovis DSM 19482</name>
    <dbReference type="NCBI Taxonomy" id="1121284"/>
    <lineage>
        <taxon>Bacteria</taxon>
        <taxon>Pseudomonadati</taxon>
        <taxon>Bacteroidota</taxon>
        <taxon>Flavobacteriia</taxon>
        <taxon>Flavobacteriales</taxon>
        <taxon>Weeksellaceae</taxon>
        <taxon>Chryseobacterium group</taxon>
        <taxon>Epilithonimonas</taxon>
    </lineage>
</organism>
<gene>
    <name evidence="2" type="ORF">SAMN05660493_01373</name>
</gene>
<dbReference type="PANTHER" id="PTHR22916">
    <property type="entry name" value="GLYCOSYLTRANSFERASE"/>
    <property type="match status" value="1"/>
</dbReference>
<dbReference type="InterPro" id="IPR029044">
    <property type="entry name" value="Nucleotide-diphossugar_trans"/>
</dbReference>
<evidence type="ECO:0000313" key="3">
    <source>
        <dbReference type="Proteomes" id="UP000187261"/>
    </source>
</evidence>
<keyword evidence="3" id="KW-1185">Reference proteome</keyword>
<accession>A0A1U7PXW0</accession>
<dbReference type="Pfam" id="PF00535">
    <property type="entry name" value="Glycos_transf_2"/>
    <property type="match status" value="1"/>
</dbReference>
<reference evidence="3" key="1">
    <citation type="submission" date="2016-10" db="EMBL/GenBank/DDBJ databases">
        <authorList>
            <person name="Varghese N."/>
            <person name="Submissions S."/>
        </authorList>
    </citation>
    <scope>NUCLEOTIDE SEQUENCE [LARGE SCALE GENOMIC DNA]</scope>
    <source>
        <strain evidence="3">DSM 19482</strain>
    </source>
</reference>
<dbReference type="AlphaFoldDB" id="A0A1U7PXW0"/>
<dbReference type="RefSeq" id="WP_076782894.1">
    <property type="nucleotide sequence ID" value="NZ_FTPU01000012.1"/>
</dbReference>
<dbReference type="STRING" id="1121284.SAMN05660493_01373"/>
<evidence type="ECO:0000313" key="2">
    <source>
        <dbReference type="EMBL" id="SIT96680.1"/>
    </source>
</evidence>
<sequence length="298" mass="34642">MSAENLPLVTVICNCYNHAAYITEALYSVVNQSYTNIELIVINNGSSDDSGKTIADFIKLHPSVIYIDLEKATSHNKAFNQAFAVSSGDFLIDLSGDDRLLPDCVKNQVGFFMTQPQDVGLIFGNATVIDEKGNFKYQYFPVDEDKKVLDRNLFKTTYKSLLAGGLCMCSVSAMMRRYQFDILKGYDERLVFEDLDYWLRLSYEYKIAFLDKFLVEKRELTNSLGSQFHKKNDFAERINISLRIVLKQAIRRNSRSENRSLLKRIHYSMAQCYRSRNWKDLLEFSFLEMYCRAKIYFR</sequence>
<dbReference type="InterPro" id="IPR001173">
    <property type="entry name" value="Glyco_trans_2-like"/>
</dbReference>
<keyword evidence="2" id="KW-0808">Transferase</keyword>